<proteinExistence type="inferred from homology"/>
<dbReference type="InterPro" id="IPR008927">
    <property type="entry name" value="6-PGluconate_DH-like_C_sf"/>
</dbReference>
<dbReference type="GO" id="GO:0005737">
    <property type="term" value="C:cytoplasm"/>
    <property type="evidence" value="ECO:0007669"/>
    <property type="project" value="UniProtKB-SubCell"/>
</dbReference>
<comment type="function">
    <text evidence="4">Catalyzes the reduction of 1-pyrroline-5-carboxylate (PCA) to L-proline.</text>
</comment>
<reference evidence="9 10" key="1">
    <citation type="journal article" date="2016" name="Int. J. Syst. Evol. Microbiol.">
        <title>Arsenicitalea aurantiaca gen. nov., sp. nov., a new member of the family Hyphomicrobiaceae, isolated from high-arsenic sediment.</title>
        <authorList>
            <person name="Mu Y."/>
            <person name="Zhou L."/>
            <person name="Zeng X.C."/>
            <person name="Liu L."/>
            <person name="Pan Y."/>
            <person name="Chen X."/>
            <person name="Wang J."/>
            <person name="Li S."/>
            <person name="Li W.J."/>
            <person name="Wang Y."/>
        </authorList>
    </citation>
    <scope>NUCLEOTIDE SEQUENCE [LARGE SCALE GENOMIC DNA]</scope>
    <source>
        <strain evidence="9 10">42-50</strain>
    </source>
</reference>
<dbReference type="EC" id="1.5.1.2" evidence="4 5"/>
<evidence type="ECO:0000256" key="4">
    <source>
        <dbReference type="HAMAP-Rule" id="MF_01925"/>
    </source>
</evidence>
<evidence type="ECO:0000259" key="8">
    <source>
        <dbReference type="Pfam" id="PF14748"/>
    </source>
</evidence>
<dbReference type="RefSeq" id="WP_127187090.1">
    <property type="nucleotide sequence ID" value="NZ_RZNJ01000001.1"/>
</dbReference>
<dbReference type="HAMAP" id="MF_01925">
    <property type="entry name" value="P5C_reductase"/>
    <property type="match status" value="1"/>
</dbReference>
<keyword evidence="2 4" id="KW-0521">NADP</keyword>
<dbReference type="NCBIfam" id="TIGR00112">
    <property type="entry name" value="proC"/>
    <property type="match status" value="1"/>
</dbReference>
<protein>
    <recommendedName>
        <fullName evidence="4 5">Pyrroline-5-carboxylate reductase</fullName>
        <shortName evidence="4">P5C reductase</shortName>
        <shortName evidence="4">P5CR</shortName>
        <ecNumber evidence="4 5">1.5.1.2</ecNumber>
    </recommendedName>
    <alternativeName>
        <fullName evidence="4">PCA reductase</fullName>
    </alternativeName>
</protein>
<dbReference type="FunFam" id="1.10.3730.10:FF:000001">
    <property type="entry name" value="Pyrroline-5-carboxylate reductase"/>
    <property type="match status" value="1"/>
</dbReference>
<evidence type="ECO:0000259" key="7">
    <source>
        <dbReference type="Pfam" id="PF03807"/>
    </source>
</evidence>
<keyword evidence="4" id="KW-0028">Amino-acid biosynthesis</keyword>
<evidence type="ECO:0000256" key="5">
    <source>
        <dbReference type="NCBIfam" id="TIGR00112"/>
    </source>
</evidence>
<comment type="similarity">
    <text evidence="1 4">Belongs to the pyrroline-5-carboxylate reductase family.</text>
</comment>
<dbReference type="UniPathway" id="UPA00098">
    <property type="reaction ID" value="UER00361"/>
</dbReference>
<feature type="domain" description="Pyrroline-5-carboxylate reductase dimerisation" evidence="8">
    <location>
        <begin position="164"/>
        <end position="269"/>
    </location>
</feature>
<dbReference type="Proteomes" id="UP000281547">
    <property type="component" value="Unassembled WGS sequence"/>
</dbReference>
<dbReference type="OrthoDB" id="9805754at2"/>
<feature type="binding site" evidence="6">
    <location>
        <begin position="72"/>
        <end position="75"/>
    </location>
    <ligand>
        <name>NADP(+)</name>
        <dbReference type="ChEBI" id="CHEBI:58349"/>
    </ligand>
</feature>
<keyword evidence="4" id="KW-0963">Cytoplasm</keyword>
<comment type="catalytic activity">
    <reaction evidence="4">
        <text>L-proline + NADP(+) = (S)-1-pyrroline-5-carboxylate + NADPH + 2 H(+)</text>
        <dbReference type="Rhea" id="RHEA:14109"/>
        <dbReference type="ChEBI" id="CHEBI:15378"/>
        <dbReference type="ChEBI" id="CHEBI:17388"/>
        <dbReference type="ChEBI" id="CHEBI:57783"/>
        <dbReference type="ChEBI" id="CHEBI:58349"/>
        <dbReference type="ChEBI" id="CHEBI:60039"/>
        <dbReference type="EC" id="1.5.1.2"/>
    </reaction>
</comment>
<dbReference type="InterPro" id="IPR029036">
    <property type="entry name" value="P5CR_dimer"/>
</dbReference>
<keyword evidence="10" id="KW-1185">Reference proteome</keyword>
<accession>A0A433XLL3</accession>
<dbReference type="InterPro" id="IPR000304">
    <property type="entry name" value="Pyrroline-COOH_reductase"/>
</dbReference>
<evidence type="ECO:0000256" key="3">
    <source>
        <dbReference type="ARBA" id="ARBA00023002"/>
    </source>
</evidence>
<dbReference type="SUPFAM" id="SSF48179">
    <property type="entry name" value="6-phosphogluconate dehydrogenase C-terminal domain-like"/>
    <property type="match status" value="1"/>
</dbReference>
<dbReference type="PANTHER" id="PTHR11645:SF0">
    <property type="entry name" value="PYRROLINE-5-CARBOXYLATE REDUCTASE 3"/>
    <property type="match status" value="1"/>
</dbReference>
<feature type="binding site" evidence="6">
    <location>
        <begin position="12"/>
        <end position="17"/>
    </location>
    <ligand>
        <name>NADP(+)</name>
        <dbReference type="ChEBI" id="CHEBI:58349"/>
    </ligand>
</feature>
<dbReference type="GO" id="GO:0004735">
    <property type="term" value="F:pyrroline-5-carboxylate reductase activity"/>
    <property type="evidence" value="ECO:0007669"/>
    <property type="project" value="UniProtKB-UniRule"/>
</dbReference>
<comment type="subcellular location">
    <subcellularLocation>
        <location evidence="4">Cytoplasm</location>
    </subcellularLocation>
</comment>
<keyword evidence="4" id="KW-0641">Proline biosynthesis</keyword>
<dbReference type="Gene3D" id="3.40.50.720">
    <property type="entry name" value="NAD(P)-binding Rossmann-like Domain"/>
    <property type="match status" value="1"/>
</dbReference>
<gene>
    <name evidence="4" type="primary">proC</name>
    <name evidence="9" type="ORF">EMQ25_03170</name>
</gene>
<dbReference type="Gene3D" id="1.10.3730.10">
    <property type="entry name" value="ProC C-terminal domain-like"/>
    <property type="match status" value="1"/>
</dbReference>
<evidence type="ECO:0000256" key="2">
    <source>
        <dbReference type="ARBA" id="ARBA00022857"/>
    </source>
</evidence>
<feature type="domain" description="Pyrroline-5-carboxylate reductase catalytic N-terminal" evidence="7">
    <location>
        <begin position="9"/>
        <end position="101"/>
    </location>
</feature>
<keyword evidence="3 4" id="KW-0560">Oxidoreductase</keyword>
<evidence type="ECO:0000256" key="1">
    <source>
        <dbReference type="ARBA" id="ARBA00005525"/>
    </source>
</evidence>
<dbReference type="InterPro" id="IPR028939">
    <property type="entry name" value="P5C_Rdtase_cat_N"/>
</dbReference>
<dbReference type="InterPro" id="IPR036291">
    <property type="entry name" value="NAD(P)-bd_dom_sf"/>
</dbReference>
<evidence type="ECO:0000256" key="6">
    <source>
        <dbReference type="PIRSR" id="PIRSR000193-1"/>
    </source>
</evidence>
<dbReference type="PIRSF" id="PIRSF000193">
    <property type="entry name" value="Pyrrol-5-carb_rd"/>
    <property type="match status" value="1"/>
</dbReference>
<dbReference type="AlphaFoldDB" id="A0A433XLL3"/>
<comment type="catalytic activity">
    <reaction evidence="4">
        <text>L-proline + NAD(+) = (S)-1-pyrroline-5-carboxylate + NADH + 2 H(+)</text>
        <dbReference type="Rhea" id="RHEA:14105"/>
        <dbReference type="ChEBI" id="CHEBI:15378"/>
        <dbReference type="ChEBI" id="CHEBI:17388"/>
        <dbReference type="ChEBI" id="CHEBI:57540"/>
        <dbReference type="ChEBI" id="CHEBI:57945"/>
        <dbReference type="ChEBI" id="CHEBI:60039"/>
        <dbReference type="EC" id="1.5.1.2"/>
    </reaction>
</comment>
<comment type="caution">
    <text evidence="9">The sequence shown here is derived from an EMBL/GenBank/DDBJ whole genome shotgun (WGS) entry which is preliminary data.</text>
</comment>
<name>A0A433XLL3_9HYPH</name>
<evidence type="ECO:0000313" key="10">
    <source>
        <dbReference type="Proteomes" id="UP000281547"/>
    </source>
</evidence>
<dbReference type="PANTHER" id="PTHR11645">
    <property type="entry name" value="PYRROLINE-5-CARBOXYLATE REDUCTASE"/>
    <property type="match status" value="1"/>
</dbReference>
<dbReference type="Pfam" id="PF14748">
    <property type="entry name" value="P5CR_dimer"/>
    <property type="match status" value="1"/>
</dbReference>
<comment type="pathway">
    <text evidence="4">Amino-acid biosynthesis; L-proline biosynthesis; L-proline from L-glutamate 5-semialdehyde: step 1/1.</text>
</comment>
<dbReference type="EMBL" id="RZNJ01000001">
    <property type="protein sequence ID" value="RUT34970.1"/>
    <property type="molecule type" value="Genomic_DNA"/>
</dbReference>
<dbReference type="Pfam" id="PF03807">
    <property type="entry name" value="F420_oxidored"/>
    <property type="match status" value="1"/>
</dbReference>
<dbReference type="GO" id="GO:0055129">
    <property type="term" value="P:L-proline biosynthetic process"/>
    <property type="evidence" value="ECO:0007669"/>
    <property type="project" value="UniProtKB-UniRule"/>
</dbReference>
<sequence length="272" mass="27761">MTLSEIGPVVLLGAGKMGLAMARGWIVGGLPPSQLVLVDPQPSADAEALAQSHGIRLQDTAEGVLIHVLVLAVKPQIISQVMAEVRDAVGPHTLVISIAAGISLKQLGQGLGTERVIRAMPNTPAQIGKGITGAVGGDRLMPSDIGTAGALLGAAGQVLWFEREQKLDAVTSVSGSGPAYVFHLVEALAAAGVRQGLEAGEAMLLARQTVIGSAALMEADPAPAQQLRENVTSPKGTTAAALAVLMGPEGLEALMDRAVTAACRRSEELGRS</sequence>
<evidence type="ECO:0000313" key="9">
    <source>
        <dbReference type="EMBL" id="RUT34970.1"/>
    </source>
</evidence>
<dbReference type="SUPFAM" id="SSF51735">
    <property type="entry name" value="NAD(P)-binding Rossmann-fold domains"/>
    <property type="match status" value="1"/>
</dbReference>
<organism evidence="9 10">
    <name type="scientific">Arsenicitalea aurantiaca</name>
    <dbReference type="NCBI Taxonomy" id="1783274"/>
    <lineage>
        <taxon>Bacteria</taxon>
        <taxon>Pseudomonadati</taxon>
        <taxon>Pseudomonadota</taxon>
        <taxon>Alphaproteobacteria</taxon>
        <taxon>Hyphomicrobiales</taxon>
        <taxon>Devosiaceae</taxon>
        <taxon>Arsenicitalea</taxon>
    </lineage>
</organism>